<gene>
    <name evidence="2" type="ORF">GCM10014713_53290</name>
</gene>
<reference evidence="2" key="1">
    <citation type="journal article" date="2014" name="Int. J. Syst. Evol. Microbiol.">
        <title>Complete genome sequence of Corynebacterium casei LMG S-19264T (=DSM 44701T), isolated from a smear-ripened cheese.</title>
        <authorList>
            <consortium name="US DOE Joint Genome Institute (JGI-PGF)"/>
            <person name="Walter F."/>
            <person name="Albersmeier A."/>
            <person name="Kalinowski J."/>
            <person name="Ruckert C."/>
        </authorList>
    </citation>
    <scope>NUCLEOTIDE SEQUENCE</scope>
    <source>
        <strain evidence="2">JCM 3172</strain>
    </source>
</reference>
<accession>A0A918LU53</accession>
<name>A0A918LU53_9ACTN</name>
<keyword evidence="3" id="KW-1185">Reference proteome</keyword>
<reference evidence="2" key="2">
    <citation type="submission" date="2020-09" db="EMBL/GenBank/DDBJ databases">
        <authorList>
            <person name="Sun Q."/>
            <person name="Ohkuma M."/>
        </authorList>
    </citation>
    <scope>NUCLEOTIDE SEQUENCE</scope>
    <source>
        <strain evidence="2">JCM 3172</strain>
    </source>
</reference>
<dbReference type="EMBL" id="BMQQ01000025">
    <property type="protein sequence ID" value="GGT52718.1"/>
    <property type="molecule type" value="Genomic_DNA"/>
</dbReference>
<feature type="transmembrane region" description="Helical" evidence="1">
    <location>
        <begin position="119"/>
        <end position="139"/>
    </location>
</feature>
<keyword evidence="1" id="KW-0472">Membrane</keyword>
<protein>
    <recommendedName>
        <fullName evidence="4">TIGR04222 domain-containing membrane protein</fullName>
    </recommendedName>
</protein>
<proteinExistence type="predicted"/>
<dbReference type="RefSeq" id="WP_019889057.1">
    <property type="nucleotide sequence ID" value="NZ_BMQQ01000025.1"/>
</dbReference>
<evidence type="ECO:0008006" key="4">
    <source>
        <dbReference type="Google" id="ProtNLM"/>
    </source>
</evidence>
<evidence type="ECO:0000313" key="3">
    <source>
        <dbReference type="Proteomes" id="UP000619486"/>
    </source>
</evidence>
<evidence type="ECO:0000313" key="2">
    <source>
        <dbReference type="EMBL" id="GGT52718.1"/>
    </source>
</evidence>
<dbReference type="AlphaFoldDB" id="A0A918LU53"/>
<organism evidence="2 3">
    <name type="scientific">Streptomyces purpureus</name>
    <dbReference type="NCBI Taxonomy" id="1951"/>
    <lineage>
        <taxon>Bacteria</taxon>
        <taxon>Bacillati</taxon>
        <taxon>Actinomycetota</taxon>
        <taxon>Actinomycetes</taxon>
        <taxon>Kitasatosporales</taxon>
        <taxon>Streptomycetaceae</taxon>
        <taxon>Streptomyces</taxon>
    </lineage>
</organism>
<comment type="caution">
    <text evidence="2">The sequence shown here is derived from an EMBL/GenBank/DDBJ whole genome shotgun (WGS) entry which is preliminary data.</text>
</comment>
<evidence type="ECO:0000256" key="1">
    <source>
        <dbReference type="SAM" id="Phobius"/>
    </source>
</evidence>
<sequence>MHDDGVTLAAILVAAAVGSLAWQVLRRFQALAAARRPSVATGAPYAPESAEPLLVAQLADGPRRVALTRLYQLHAAGSPPGKKVPLSALAKENETDALDLRLVEHGLLGPARPLLRRRFAWRLHIALCVVCAFLGTGLYEERGGAAWLNPLSFTALGLFLAGLVLAPRGRLPVAGRRTPAADELLARLGEIHGPVTESSWADKAACGLHADPGGMRVALYGTAGIRDERMRGKVRKSLAGNSSSGCGGGGGGCGGGCGG</sequence>
<keyword evidence="1" id="KW-0812">Transmembrane</keyword>
<keyword evidence="1" id="KW-1133">Transmembrane helix</keyword>
<feature type="transmembrane region" description="Helical" evidence="1">
    <location>
        <begin position="6"/>
        <end position="25"/>
    </location>
</feature>
<dbReference type="Proteomes" id="UP000619486">
    <property type="component" value="Unassembled WGS sequence"/>
</dbReference>
<feature type="transmembrane region" description="Helical" evidence="1">
    <location>
        <begin position="145"/>
        <end position="166"/>
    </location>
</feature>